<gene>
    <name evidence="1" type="primary">WRAP73</name>
    <name evidence="1" type="ORF">SNEC2469_LOCUS7210</name>
</gene>
<dbReference type="Proteomes" id="UP000601435">
    <property type="component" value="Unassembled WGS sequence"/>
</dbReference>
<name>A0A812MZC2_9DINO</name>
<accession>A0A812MZC2</accession>
<sequence>MASFSQDVNPVTMEAITSAYGYPDHLDTTVAINIYNPSYISAHLDTPTHFNITQRGRPFGTAVVQEAVCLARARLSRTTAALRTLAIQMRVVDFGPVRMVAVGCGPRLDNPEF</sequence>
<organism evidence="1 2">
    <name type="scientific">Symbiodinium necroappetens</name>
    <dbReference type="NCBI Taxonomy" id="1628268"/>
    <lineage>
        <taxon>Eukaryota</taxon>
        <taxon>Sar</taxon>
        <taxon>Alveolata</taxon>
        <taxon>Dinophyceae</taxon>
        <taxon>Suessiales</taxon>
        <taxon>Symbiodiniaceae</taxon>
        <taxon>Symbiodinium</taxon>
    </lineage>
</organism>
<dbReference type="OrthoDB" id="443314at2759"/>
<evidence type="ECO:0000313" key="2">
    <source>
        <dbReference type="Proteomes" id="UP000601435"/>
    </source>
</evidence>
<comment type="caution">
    <text evidence="1">The sequence shown here is derived from an EMBL/GenBank/DDBJ whole genome shotgun (WGS) entry which is preliminary data.</text>
</comment>
<dbReference type="AlphaFoldDB" id="A0A812MZC2"/>
<proteinExistence type="predicted"/>
<keyword evidence="2" id="KW-1185">Reference proteome</keyword>
<reference evidence="1" key="1">
    <citation type="submission" date="2021-02" db="EMBL/GenBank/DDBJ databases">
        <authorList>
            <person name="Dougan E. K."/>
            <person name="Rhodes N."/>
            <person name="Thang M."/>
            <person name="Chan C."/>
        </authorList>
    </citation>
    <scope>NUCLEOTIDE SEQUENCE</scope>
</reference>
<protein>
    <submittedName>
        <fullName evidence="1">WRAP73 protein</fullName>
    </submittedName>
</protein>
<dbReference type="EMBL" id="CAJNJA010012319">
    <property type="protein sequence ID" value="CAE7293938.1"/>
    <property type="molecule type" value="Genomic_DNA"/>
</dbReference>
<evidence type="ECO:0000313" key="1">
    <source>
        <dbReference type="EMBL" id="CAE7293938.1"/>
    </source>
</evidence>